<dbReference type="Proteomes" id="UP001281305">
    <property type="component" value="Chromosome"/>
</dbReference>
<keyword evidence="3" id="KW-1185">Reference proteome</keyword>
<dbReference type="RefSeq" id="WP_317054574.1">
    <property type="nucleotide sequence ID" value="NZ_CP146606.1"/>
</dbReference>
<gene>
    <name evidence="2" type="ORF">RZS32_016080</name>
</gene>
<accession>A0ABZ2TDZ4</accession>
<protein>
    <recommendedName>
        <fullName evidence="4">Lipoprotein</fullName>
    </recommendedName>
</protein>
<feature type="signal peptide" evidence="1">
    <location>
        <begin position="1"/>
        <end position="21"/>
    </location>
</feature>
<organism evidence="2 3">
    <name type="scientific">Roseovarius rhodophyticola</name>
    <dbReference type="NCBI Taxonomy" id="3080827"/>
    <lineage>
        <taxon>Bacteria</taxon>
        <taxon>Pseudomonadati</taxon>
        <taxon>Pseudomonadota</taxon>
        <taxon>Alphaproteobacteria</taxon>
        <taxon>Rhodobacterales</taxon>
        <taxon>Roseobacteraceae</taxon>
        <taxon>Roseovarius</taxon>
    </lineage>
</organism>
<keyword evidence="1" id="KW-0732">Signal</keyword>
<feature type="chain" id="PRO_5047039387" description="Lipoprotein" evidence="1">
    <location>
        <begin position="22"/>
        <end position="139"/>
    </location>
</feature>
<evidence type="ECO:0000313" key="3">
    <source>
        <dbReference type="Proteomes" id="UP001281305"/>
    </source>
</evidence>
<proteinExistence type="predicted"/>
<name>A0ABZ2TDZ4_9RHOB</name>
<dbReference type="EMBL" id="CP146606">
    <property type="protein sequence ID" value="WYK17887.1"/>
    <property type="molecule type" value="Genomic_DNA"/>
</dbReference>
<sequence length="139" mass="15147">MRKYFIPIVITGLLTAQLAWSCDTALDSLQAAISSDAPLSLPDATCQQSVDLSGATKETCHWTYPYRTPEAEAAFTQWSDALLVCFGAEQAQLSDQPVNHPDSYTLHRFDTGTAQVSLSLKDKAALGRTLVFLQISPKP</sequence>
<evidence type="ECO:0008006" key="4">
    <source>
        <dbReference type="Google" id="ProtNLM"/>
    </source>
</evidence>
<evidence type="ECO:0000256" key="1">
    <source>
        <dbReference type="SAM" id="SignalP"/>
    </source>
</evidence>
<reference evidence="2 3" key="1">
    <citation type="submission" date="2024-02" db="EMBL/GenBank/DDBJ databases">
        <title>Roseovarius strain W115 nov., isolated from a marine algae.</title>
        <authorList>
            <person name="Lee M.W."/>
            <person name="Lee J.K."/>
            <person name="Kim J.M."/>
            <person name="Choi D.G."/>
            <person name="Baek J.H."/>
            <person name="Bayburt H."/>
            <person name="Jung J.J."/>
            <person name="Han D.M."/>
            <person name="Jeon C.O."/>
        </authorList>
    </citation>
    <scope>NUCLEOTIDE SEQUENCE [LARGE SCALE GENOMIC DNA]</scope>
    <source>
        <strain evidence="2 3">W115</strain>
    </source>
</reference>
<evidence type="ECO:0000313" key="2">
    <source>
        <dbReference type="EMBL" id="WYK17887.1"/>
    </source>
</evidence>